<evidence type="ECO:0000313" key="2">
    <source>
        <dbReference type="Proteomes" id="UP000189021"/>
    </source>
</evidence>
<keyword evidence="2" id="KW-1185">Reference proteome</keyword>
<protein>
    <recommendedName>
        <fullName evidence="3">Transposase</fullName>
    </recommendedName>
</protein>
<dbReference type="EMBL" id="MUEK01000005">
    <property type="protein sequence ID" value="OOE40039.1"/>
    <property type="molecule type" value="Genomic_DNA"/>
</dbReference>
<gene>
    <name evidence="1" type="ORF">BZG00_06885</name>
</gene>
<name>A0AB36JYG7_9GAMM</name>
<evidence type="ECO:0008006" key="3">
    <source>
        <dbReference type="Google" id="ProtNLM"/>
    </source>
</evidence>
<dbReference type="Proteomes" id="UP000189021">
    <property type="component" value="Unassembled WGS sequence"/>
</dbReference>
<dbReference type="AlphaFoldDB" id="A0AB36JYG7"/>
<dbReference type="RefSeq" id="WP_077659131.1">
    <property type="nucleotide sequence ID" value="NZ_MUEK01000005.1"/>
</dbReference>
<evidence type="ECO:0000313" key="1">
    <source>
        <dbReference type="EMBL" id="OOE40039.1"/>
    </source>
</evidence>
<sequence length="95" mass="11171">MKALTAIYRQREPGCQQAHEQANRTCPSGYDAASRYLHQLFEAYQLHDNSASFERWFKRFVAANSRRKVLLAKLSFSFDWLKAFLSAYRSTHCYL</sequence>
<proteinExistence type="predicted"/>
<reference evidence="1 2" key="1">
    <citation type="journal article" date="2017" name="Genome Announc.">
        <title>Draft Genome Sequences of Salinivibrio proteolyticus, Salinivibrio sharmensis, Salinivibrio siamensis, Salinivibrio costicola subsp. alcaliphilus, Salinivibrio costicola subsp. vallismortis, and 29 New Isolates Belonging to the Genus Salinivibrio.</title>
        <authorList>
            <person name="Lopez-Hermoso C."/>
            <person name="de la Haba R.R."/>
            <person name="Sanchez-Porro C."/>
            <person name="Bayliss S.C."/>
            <person name="Feil E.J."/>
            <person name="Ventosa A."/>
        </authorList>
    </citation>
    <scope>NUCLEOTIDE SEQUENCE [LARGE SCALE GENOMIC DNA]</scope>
    <source>
        <strain evidence="1 2">AL184</strain>
    </source>
</reference>
<organism evidence="1 2">
    <name type="scientific">Salinivibrio kushneri</name>
    <dbReference type="NCBI Taxonomy" id="1908198"/>
    <lineage>
        <taxon>Bacteria</taxon>
        <taxon>Pseudomonadati</taxon>
        <taxon>Pseudomonadota</taxon>
        <taxon>Gammaproteobacteria</taxon>
        <taxon>Vibrionales</taxon>
        <taxon>Vibrionaceae</taxon>
        <taxon>Salinivibrio</taxon>
    </lineage>
</organism>
<comment type="caution">
    <text evidence="1">The sequence shown here is derived from an EMBL/GenBank/DDBJ whole genome shotgun (WGS) entry which is preliminary data.</text>
</comment>
<accession>A0AB36JYG7</accession>